<dbReference type="Proteomes" id="UP000192472">
    <property type="component" value="Unassembled WGS sequence"/>
</dbReference>
<dbReference type="RefSeq" id="WP_084373662.1">
    <property type="nucleotide sequence ID" value="NZ_FWYF01000003.1"/>
</dbReference>
<comment type="pathway">
    <text evidence="5">tRNA modification; tRNA-queuosine biosynthesis.</text>
</comment>
<dbReference type="InterPro" id="IPR003699">
    <property type="entry name" value="QueA"/>
</dbReference>
<evidence type="ECO:0000256" key="5">
    <source>
        <dbReference type="HAMAP-Rule" id="MF_00113"/>
    </source>
</evidence>
<comment type="similarity">
    <text evidence="5">Belongs to the QueA family.</text>
</comment>
<keyword evidence="6" id="KW-0413">Isomerase</keyword>
<dbReference type="AlphaFoldDB" id="A0A1W2GJK7"/>
<dbReference type="InterPro" id="IPR036100">
    <property type="entry name" value="QueA_sf"/>
</dbReference>
<dbReference type="GO" id="GO:0008616">
    <property type="term" value="P:tRNA queuosine(34) biosynthetic process"/>
    <property type="evidence" value="ECO:0007669"/>
    <property type="project" value="UniProtKB-UniRule"/>
</dbReference>
<dbReference type="Pfam" id="PF02547">
    <property type="entry name" value="Queuosine_synth"/>
    <property type="match status" value="1"/>
</dbReference>
<dbReference type="STRING" id="692418.SAMN04488029_3020"/>
<accession>A0A1W2GJK7</accession>
<evidence type="ECO:0000313" key="7">
    <source>
        <dbReference type="Proteomes" id="UP000192472"/>
    </source>
</evidence>
<dbReference type="InterPro" id="IPR042119">
    <property type="entry name" value="QueA_dom2"/>
</dbReference>
<dbReference type="HAMAP" id="MF_00113">
    <property type="entry name" value="QueA"/>
    <property type="match status" value="1"/>
</dbReference>
<comment type="subunit">
    <text evidence="5">Monomer.</text>
</comment>
<comment type="catalytic activity">
    <reaction evidence="5">
        <text>7-aminomethyl-7-carbaguanosine(34) in tRNA + S-adenosyl-L-methionine = epoxyqueuosine(34) in tRNA + adenine + L-methionine + 2 H(+)</text>
        <dbReference type="Rhea" id="RHEA:32155"/>
        <dbReference type="Rhea" id="RHEA-COMP:10342"/>
        <dbReference type="Rhea" id="RHEA-COMP:18582"/>
        <dbReference type="ChEBI" id="CHEBI:15378"/>
        <dbReference type="ChEBI" id="CHEBI:16708"/>
        <dbReference type="ChEBI" id="CHEBI:57844"/>
        <dbReference type="ChEBI" id="CHEBI:59789"/>
        <dbReference type="ChEBI" id="CHEBI:82833"/>
        <dbReference type="ChEBI" id="CHEBI:194443"/>
        <dbReference type="EC" id="2.4.99.17"/>
    </reaction>
</comment>
<dbReference type="EMBL" id="FWYF01000003">
    <property type="protein sequence ID" value="SMD36672.1"/>
    <property type="molecule type" value="Genomic_DNA"/>
</dbReference>
<dbReference type="PANTHER" id="PTHR30307:SF0">
    <property type="entry name" value="S-ADENOSYLMETHIONINE:TRNA RIBOSYLTRANSFERASE-ISOMERASE"/>
    <property type="match status" value="1"/>
</dbReference>
<name>A0A1W2GJK7_REIFA</name>
<comment type="subcellular location">
    <subcellularLocation>
        <location evidence="5">Cytoplasm</location>
    </subcellularLocation>
</comment>
<evidence type="ECO:0000256" key="3">
    <source>
        <dbReference type="ARBA" id="ARBA00022691"/>
    </source>
</evidence>
<keyword evidence="1 5" id="KW-0963">Cytoplasm</keyword>
<dbReference type="InterPro" id="IPR042118">
    <property type="entry name" value="QueA_dom1"/>
</dbReference>
<dbReference type="EC" id="2.4.99.17" evidence="5"/>
<evidence type="ECO:0000313" key="6">
    <source>
        <dbReference type="EMBL" id="SMD36672.1"/>
    </source>
</evidence>
<dbReference type="GO" id="GO:0005737">
    <property type="term" value="C:cytoplasm"/>
    <property type="evidence" value="ECO:0007669"/>
    <property type="project" value="UniProtKB-SubCell"/>
</dbReference>
<sequence length="400" mass="45655">MSSDSASLEKYLYELPDHRIAKHPLAHRDDSKLLLYRAGEIEHQTFKDVVDLVPDDSLLFLNNTKVIAARLFFHKSTGAQIEVFLTEPILPHTEFQNALKVKNKCTWKCMIGNLKKWKDENVLSLKLNDELTIEARLVDRKKNLVEFTWEGNHEFLSIVEAAGHVPLPPYLNREEEAEDKDRYQTVFSELEGAVAAPTAGLHFTDDILKKLAKKGIKQDRLTLHVSAGTFRPIKDADFKNHDMHNERIIVNRQNIANILAATGSIIPVGTTALRTLESLYWYGVKLAKDRKTKFFVEKNDPYEKHLQGISLEHAMTAILNKMDSENIDQLKGETEIFIYPGYEFKVANGLFTNFHMPASTLVLLVAAFVGDDWKKIYQEALDKDYRFLSYGDTSLLLPHG</sequence>
<gene>
    <name evidence="5" type="primary">queA</name>
    <name evidence="6" type="ORF">SAMN04488029_3020</name>
</gene>
<dbReference type="Gene3D" id="3.40.1780.10">
    <property type="entry name" value="QueA-like"/>
    <property type="match status" value="2"/>
</dbReference>
<evidence type="ECO:0000256" key="4">
    <source>
        <dbReference type="ARBA" id="ARBA00022785"/>
    </source>
</evidence>
<dbReference type="Gene3D" id="2.40.10.240">
    <property type="entry name" value="QueA-like"/>
    <property type="match status" value="1"/>
</dbReference>
<dbReference type="OrthoDB" id="9805933at2"/>
<reference evidence="6 7" key="1">
    <citation type="submission" date="2017-04" db="EMBL/GenBank/DDBJ databases">
        <authorList>
            <person name="Afonso C.L."/>
            <person name="Miller P.J."/>
            <person name="Scott M.A."/>
            <person name="Spackman E."/>
            <person name="Goraichik I."/>
            <person name="Dimitrov K.M."/>
            <person name="Suarez D.L."/>
            <person name="Swayne D.E."/>
        </authorList>
    </citation>
    <scope>NUCLEOTIDE SEQUENCE [LARGE SCALE GENOMIC DNA]</scope>
    <source>
        <strain evidence="6 7">DSM 26133</strain>
    </source>
</reference>
<keyword evidence="2 5" id="KW-0808">Transferase</keyword>
<comment type="function">
    <text evidence="5">Transfers and isomerizes the ribose moiety from AdoMet to the 7-aminomethyl group of 7-deazaguanine (preQ1-tRNA) to give epoxyqueuosine (oQ-tRNA).</text>
</comment>
<evidence type="ECO:0000256" key="1">
    <source>
        <dbReference type="ARBA" id="ARBA00022490"/>
    </source>
</evidence>
<keyword evidence="7" id="KW-1185">Reference proteome</keyword>
<protein>
    <recommendedName>
        <fullName evidence="5">S-adenosylmethionine:tRNA ribosyltransferase-isomerase</fullName>
        <ecNumber evidence="5">2.4.99.17</ecNumber>
    </recommendedName>
    <alternativeName>
        <fullName evidence="5">Queuosine biosynthesis protein QueA</fullName>
    </alternativeName>
</protein>
<dbReference type="UniPathway" id="UPA00392"/>
<dbReference type="PANTHER" id="PTHR30307">
    <property type="entry name" value="S-ADENOSYLMETHIONINE:TRNA RIBOSYLTRANSFERASE-ISOMERASE"/>
    <property type="match status" value="1"/>
</dbReference>
<dbReference type="GO" id="GO:0051075">
    <property type="term" value="F:S-adenosylmethionine:tRNA ribosyltransferase-isomerase activity"/>
    <property type="evidence" value="ECO:0007669"/>
    <property type="project" value="UniProtKB-EC"/>
</dbReference>
<organism evidence="6 7">
    <name type="scientific">Reichenbachiella faecimaris</name>
    <dbReference type="NCBI Taxonomy" id="692418"/>
    <lineage>
        <taxon>Bacteria</taxon>
        <taxon>Pseudomonadati</taxon>
        <taxon>Bacteroidota</taxon>
        <taxon>Cytophagia</taxon>
        <taxon>Cytophagales</taxon>
        <taxon>Reichenbachiellaceae</taxon>
        <taxon>Reichenbachiella</taxon>
    </lineage>
</organism>
<evidence type="ECO:0000256" key="2">
    <source>
        <dbReference type="ARBA" id="ARBA00022679"/>
    </source>
</evidence>
<keyword evidence="4 5" id="KW-0671">Queuosine biosynthesis</keyword>
<proteinExistence type="inferred from homology"/>
<dbReference type="SUPFAM" id="SSF111337">
    <property type="entry name" value="QueA-like"/>
    <property type="match status" value="1"/>
</dbReference>
<keyword evidence="3 5" id="KW-0949">S-adenosyl-L-methionine</keyword>